<gene>
    <name evidence="4" type="ORF">SAMN05216337_1010143</name>
</gene>
<dbReference type="InterPro" id="IPR051052">
    <property type="entry name" value="Diverse_substrate_MTase"/>
</dbReference>
<protein>
    <submittedName>
        <fullName evidence="4">Methyltransferase domain-containing protein</fullName>
    </submittedName>
</protein>
<dbReference type="GO" id="GO:0008168">
    <property type="term" value="F:methyltransferase activity"/>
    <property type="evidence" value="ECO:0007669"/>
    <property type="project" value="UniProtKB-KW"/>
</dbReference>
<dbReference type="PANTHER" id="PTHR44942">
    <property type="entry name" value="METHYLTRANSF_11 DOMAIN-CONTAINING PROTEIN"/>
    <property type="match status" value="1"/>
</dbReference>
<dbReference type="PANTHER" id="PTHR44942:SF4">
    <property type="entry name" value="METHYLTRANSFERASE TYPE 11 DOMAIN-CONTAINING PROTEIN"/>
    <property type="match status" value="1"/>
</dbReference>
<name>A0A1G6U6Q2_9BRAD</name>
<evidence type="ECO:0000313" key="5">
    <source>
        <dbReference type="Proteomes" id="UP000199245"/>
    </source>
</evidence>
<reference evidence="4 5" key="1">
    <citation type="submission" date="2016-10" db="EMBL/GenBank/DDBJ databases">
        <authorList>
            <person name="de Groot N.N."/>
        </authorList>
    </citation>
    <scope>NUCLEOTIDE SEQUENCE [LARGE SCALE GENOMIC DNA]</scope>
    <source>
        <strain evidence="4 5">R5</strain>
    </source>
</reference>
<dbReference type="EMBL" id="FMZW01000010">
    <property type="protein sequence ID" value="SDD37060.1"/>
    <property type="molecule type" value="Genomic_DNA"/>
</dbReference>
<dbReference type="GO" id="GO:0032259">
    <property type="term" value="P:methylation"/>
    <property type="evidence" value="ECO:0007669"/>
    <property type="project" value="UniProtKB-KW"/>
</dbReference>
<dbReference type="CDD" id="cd02440">
    <property type="entry name" value="AdoMet_MTases"/>
    <property type="match status" value="1"/>
</dbReference>
<accession>A0A1G6U6Q2</accession>
<evidence type="ECO:0000256" key="1">
    <source>
        <dbReference type="ARBA" id="ARBA00022603"/>
    </source>
</evidence>
<proteinExistence type="predicted"/>
<keyword evidence="1 4" id="KW-0489">Methyltransferase</keyword>
<feature type="domain" description="Methyltransferase" evidence="3">
    <location>
        <begin position="44"/>
        <end position="135"/>
    </location>
</feature>
<evidence type="ECO:0000259" key="3">
    <source>
        <dbReference type="Pfam" id="PF13649"/>
    </source>
</evidence>
<sequence>MIVATSDPFQGTAHYYSRYYKPYPEDLFRSLIRICGLTTSSRALDLGAGTGQIAVPLARWIGDVLFVDPSDEMVQEGKRIAEAAGITNINFLVSRSEDLDERMPSFDIATIAGSFHWMDREKILQKLDKMIRPGGCVAVIYPKLDHSVPGEWRKALMSDLLEFWGGSWPGLPLQRAPHREVLRDSNFSEITELRHDFEAHYNIEELLGWVHATSLGSPVSLGDRRDEFAARVRRLLLSYSPSGYFVERGYCSTMLAYRLSDIVGREEHRLQPETT</sequence>
<dbReference type="AlphaFoldDB" id="A0A1G6U6Q2"/>
<evidence type="ECO:0000313" key="4">
    <source>
        <dbReference type="EMBL" id="SDD37060.1"/>
    </source>
</evidence>
<dbReference type="RefSeq" id="WP_233442919.1">
    <property type="nucleotide sequence ID" value="NZ_FMZW01000010.1"/>
</dbReference>
<dbReference type="InterPro" id="IPR029063">
    <property type="entry name" value="SAM-dependent_MTases_sf"/>
</dbReference>
<dbReference type="SUPFAM" id="SSF53335">
    <property type="entry name" value="S-adenosyl-L-methionine-dependent methyltransferases"/>
    <property type="match status" value="1"/>
</dbReference>
<keyword evidence="2 4" id="KW-0808">Transferase</keyword>
<dbReference type="Pfam" id="PF13649">
    <property type="entry name" value="Methyltransf_25"/>
    <property type="match status" value="1"/>
</dbReference>
<evidence type="ECO:0000256" key="2">
    <source>
        <dbReference type="ARBA" id="ARBA00022679"/>
    </source>
</evidence>
<dbReference type="Gene3D" id="3.40.50.150">
    <property type="entry name" value="Vaccinia Virus protein VP39"/>
    <property type="match status" value="1"/>
</dbReference>
<dbReference type="InterPro" id="IPR041698">
    <property type="entry name" value="Methyltransf_25"/>
</dbReference>
<organism evidence="4 5">
    <name type="scientific">Bradyrhizobium brasilense</name>
    <dbReference type="NCBI Taxonomy" id="1419277"/>
    <lineage>
        <taxon>Bacteria</taxon>
        <taxon>Pseudomonadati</taxon>
        <taxon>Pseudomonadota</taxon>
        <taxon>Alphaproteobacteria</taxon>
        <taxon>Hyphomicrobiales</taxon>
        <taxon>Nitrobacteraceae</taxon>
        <taxon>Bradyrhizobium</taxon>
    </lineage>
</organism>
<dbReference type="Proteomes" id="UP000199245">
    <property type="component" value="Unassembled WGS sequence"/>
</dbReference>